<dbReference type="Pfam" id="PF10263">
    <property type="entry name" value="SprT-like"/>
    <property type="match status" value="1"/>
</dbReference>
<dbReference type="PANTHER" id="PTHR38773:SF1">
    <property type="entry name" value="PROTEIN SPRT"/>
    <property type="match status" value="1"/>
</dbReference>
<proteinExistence type="predicted"/>
<evidence type="ECO:0000313" key="3">
    <source>
        <dbReference type="Proteomes" id="UP000011680"/>
    </source>
</evidence>
<protein>
    <recommendedName>
        <fullName evidence="1">SprT-like domain-containing protein</fullName>
    </recommendedName>
</protein>
<dbReference type="SMART" id="SM00731">
    <property type="entry name" value="SprT"/>
    <property type="match status" value="1"/>
</dbReference>
<accession>M0NF51</accession>
<name>M0NF51_9EURY</name>
<dbReference type="InterPro" id="IPR006640">
    <property type="entry name" value="SprT-like_domain"/>
</dbReference>
<sequence length="301" mass="34205">MDPAAIRVDVTDSFRRQLGECRPISRSDRDSTPKYEIRIARRLFEDGRDDRWRDTVRHEVAHAYVLKTVGSDVAPHGPEWKDAARRAGADPVARCEGDDVVDAAYVLACPNGCFEHGYVQRSKRIKNPWQYTCDECGTHPISYDVTDRPDDPEAGTCYVASIPWQTQDDKDDPDDTRNTARYLLTCPNGCTAWSYQRRTKRIKNPWLYSCPECDATLLSCDIDDRPINLESGRCHVASIPWQEPRIVHACPNGCFNVGFGQHTKESRQPDRYRCEECGARTVAYPADDQPETLTPGTNYIE</sequence>
<feature type="domain" description="SprT-like" evidence="1">
    <location>
        <begin position="1"/>
        <end position="143"/>
    </location>
</feature>
<evidence type="ECO:0000313" key="2">
    <source>
        <dbReference type="EMBL" id="EMA56587.1"/>
    </source>
</evidence>
<comment type="caution">
    <text evidence="2">The sequence shown here is derived from an EMBL/GenBank/DDBJ whole genome shotgun (WGS) entry which is preliminary data.</text>
</comment>
<dbReference type="AlphaFoldDB" id="M0NF51"/>
<dbReference type="EMBL" id="AOMF01000030">
    <property type="protein sequence ID" value="EMA56587.1"/>
    <property type="molecule type" value="Genomic_DNA"/>
</dbReference>
<dbReference type="PANTHER" id="PTHR38773">
    <property type="entry name" value="PROTEIN SPRT"/>
    <property type="match status" value="1"/>
</dbReference>
<dbReference type="Proteomes" id="UP000011680">
    <property type="component" value="Unassembled WGS sequence"/>
</dbReference>
<dbReference type="GO" id="GO:0006950">
    <property type="term" value="P:response to stress"/>
    <property type="evidence" value="ECO:0007669"/>
    <property type="project" value="UniProtKB-ARBA"/>
</dbReference>
<dbReference type="STRING" id="1227457.C451_01493"/>
<organism evidence="2 3">
    <name type="scientific">Halococcus thailandensis JCM 13552</name>
    <dbReference type="NCBI Taxonomy" id="1227457"/>
    <lineage>
        <taxon>Archaea</taxon>
        <taxon>Methanobacteriati</taxon>
        <taxon>Methanobacteriota</taxon>
        <taxon>Stenosarchaea group</taxon>
        <taxon>Halobacteria</taxon>
        <taxon>Halobacteriales</taxon>
        <taxon>Halococcaceae</taxon>
        <taxon>Halococcus</taxon>
    </lineage>
</organism>
<keyword evidence="3" id="KW-1185">Reference proteome</keyword>
<reference evidence="2 3" key="1">
    <citation type="journal article" date="2014" name="PLoS Genet.">
        <title>Phylogenetically driven sequencing of extremely halophilic archaea reveals strategies for static and dynamic osmo-response.</title>
        <authorList>
            <person name="Becker E.A."/>
            <person name="Seitzer P.M."/>
            <person name="Tritt A."/>
            <person name="Larsen D."/>
            <person name="Krusor M."/>
            <person name="Yao A.I."/>
            <person name="Wu D."/>
            <person name="Madern D."/>
            <person name="Eisen J.A."/>
            <person name="Darling A.E."/>
            <person name="Facciotti M.T."/>
        </authorList>
    </citation>
    <scope>NUCLEOTIDE SEQUENCE [LARGE SCALE GENOMIC DNA]</scope>
    <source>
        <strain evidence="2 3">JCM 13552</strain>
    </source>
</reference>
<gene>
    <name evidence="2" type="ORF">C451_01493</name>
</gene>
<evidence type="ECO:0000259" key="1">
    <source>
        <dbReference type="SMART" id="SM00731"/>
    </source>
</evidence>